<dbReference type="SUPFAM" id="SSF52096">
    <property type="entry name" value="ClpP/crotonase"/>
    <property type="match status" value="1"/>
</dbReference>
<dbReference type="EC" id="4.2.1.17" evidence="2"/>
<dbReference type="InterPro" id="IPR014748">
    <property type="entry name" value="Enoyl-CoA_hydra_C"/>
</dbReference>
<dbReference type="EMBL" id="DULP01000070">
    <property type="protein sequence ID" value="HHW33370.1"/>
    <property type="molecule type" value="Genomic_DNA"/>
</dbReference>
<dbReference type="AlphaFoldDB" id="A0A832PMM1"/>
<organism evidence="2 3">
    <name type="scientific">Paracoccus solventivorans</name>
    <dbReference type="NCBI Taxonomy" id="53463"/>
    <lineage>
        <taxon>Bacteria</taxon>
        <taxon>Pseudomonadati</taxon>
        <taxon>Pseudomonadota</taxon>
        <taxon>Alphaproteobacteria</taxon>
        <taxon>Rhodobacterales</taxon>
        <taxon>Paracoccaceae</taxon>
        <taxon>Paracoccus</taxon>
    </lineage>
</organism>
<accession>A0A832PMM1</accession>
<evidence type="ECO:0000256" key="1">
    <source>
        <dbReference type="ARBA" id="ARBA00005254"/>
    </source>
</evidence>
<proteinExistence type="inferred from homology"/>
<dbReference type="InterPro" id="IPR029045">
    <property type="entry name" value="ClpP/crotonase-like_dom_sf"/>
</dbReference>
<keyword evidence="2" id="KW-0456">Lyase</keyword>
<dbReference type="Proteomes" id="UP000580830">
    <property type="component" value="Unassembled WGS sequence"/>
</dbReference>
<evidence type="ECO:0000313" key="2">
    <source>
        <dbReference type="EMBL" id="HHW33370.1"/>
    </source>
</evidence>
<feature type="non-terminal residue" evidence="2">
    <location>
        <position position="1"/>
    </location>
</feature>
<sequence>LAARLAQGPAQAQAAIKALLTGARRALMQGQLQAEVAPMAQALASAEAAEGIAAFLGKRASDFRALRKG</sequence>
<gene>
    <name evidence="2" type="ORF">GXX24_04395</name>
</gene>
<reference evidence="2 3" key="1">
    <citation type="journal article" date="2020" name="Biotechnol. Biofuels">
        <title>New insights from the biogas microbiome by comprehensive genome-resolved metagenomics of nearly 1600 species originating from multiple anaerobic digesters.</title>
        <authorList>
            <person name="Campanaro S."/>
            <person name="Treu L."/>
            <person name="Rodriguez-R L.M."/>
            <person name="Kovalovszki A."/>
            <person name="Ziels R.M."/>
            <person name="Maus I."/>
            <person name="Zhu X."/>
            <person name="Kougias P.G."/>
            <person name="Basile A."/>
            <person name="Luo G."/>
            <person name="Schluter A."/>
            <person name="Konstantinidis K.T."/>
            <person name="Angelidaki I."/>
        </authorList>
    </citation>
    <scope>NUCLEOTIDE SEQUENCE [LARGE SCALE GENOMIC DNA]</scope>
    <source>
        <strain evidence="2">AS04akNAM_125</strain>
    </source>
</reference>
<comment type="similarity">
    <text evidence="1">Belongs to the enoyl-CoA hydratase/isomerase family.</text>
</comment>
<dbReference type="GO" id="GO:0004300">
    <property type="term" value="F:enoyl-CoA hydratase activity"/>
    <property type="evidence" value="ECO:0007669"/>
    <property type="project" value="UniProtKB-EC"/>
</dbReference>
<dbReference type="Gene3D" id="1.10.12.10">
    <property type="entry name" value="Lyase 2-enoyl-coa Hydratase, Chain A, domain 2"/>
    <property type="match status" value="1"/>
</dbReference>
<evidence type="ECO:0000313" key="3">
    <source>
        <dbReference type="Proteomes" id="UP000580830"/>
    </source>
</evidence>
<protein>
    <submittedName>
        <fullName evidence="2">Enoyl-CoA hydratase</fullName>
        <ecNumber evidence="2">4.2.1.17</ecNumber>
    </submittedName>
</protein>
<comment type="caution">
    <text evidence="2">The sequence shown here is derived from an EMBL/GenBank/DDBJ whole genome shotgun (WGS) entry which is preliminary data.</text>
</comment>
<name>A0A832PMM1_9RHOB</name>